<sequence>MRNNHPCPPANDILLLIDSSNTKTSAIAMPNPGSFKGVQLAFLERERAGYDNAHKDGVGPEHVADIIRRFLLRFPVTKPQDYQPSEEELAAVDDNQPYPELAEPTQAEGMSDEAYEDLLAEFQRLKDAEAMKVKQIQRWFSYRYNNPKHRDDKDPDALAELTAALRGVKASPGRRRPAWQVYAKMNAKAIEEKLQAKIAEMKKEAEGEGKKAEHKKGENAYLRVRQNLIRTEFGALKKEDQDKYFIMAKKEHDERVRQWEKEQKAQAATDPESRQRCIERIAAFIDPLLAGITEATGWHCTLIAGGPEPADNGRLNMISCHSGETKDPKPLNFGFANRVVYQKCVVPAFAAYLQRAFSPEDCVAMALQNPGPSLASLVGDEVCHDRVDGSLAAPVPVSSLPAETAADVTASGQTSKRSSVAASSSNRPTPTNSSFTKSSHSTSASTSDTRSTQLTHSKYFNPAPASNKASATSSSKKTSAPGGGRSSVPGASKFKPSLTNQQKRQLLAGSGSKGKKPVQDRPLSPVFPSPPPPSFTSSPPPSPISSSVSMASSPPPSPLPAKRMGQFDGASSSGRASSPIDIDLLSSPERSPPKKTYKGHNRSLASSSSARRSTFAGVVLPQRNKSSVSPMRLKEEQDVEESLKSEEDTLPLFFKSEDEDSGLGRTSTPSPQACGVSKRRLKDAGCQRGEPAKTSRVELGFDSHNYEVEIPRAARTEDYVVKIMELARDVRINHKLRSVLLAFLGLEKKNGFLPQYSNDRLSAVDRPTEIGDWIARARRPTYRPIFFLADGSIHLPGLEIFSREFVRWYRSLQPQWRIDNEQYVEGKARLSRSAEREIVSRDEWPELYKTGANGVASIVAALCWWKDAVQTLPEGTPREQQRKAKHLRAYKAAVDDAEYLLWAMESLEI</sequence>
<feature type="compositionally biased region" description="Low complexity" evidence="2">
    <location>
        <begin position="461"/>
        <end position="480"/>
    </location>
</feature>
<proteinExistence type="predicted"/>
<comment type="caution">
    <text evidence="3">The sequence shown here is derived from an EMBL/GenBank/DDBJ whole genome shotgun (WGS) entry which is preliminary data.</text>
</comment>
<organism evidence="3 4">
    <name type="scientific">Paramarasmius palmivorus</name>
    <dbReference type="NCBI Taxonomy" id="297713"/>
    <lineage>
        <taxon>Eukaryota</taxon>
        <taxon>Fungi</taxon>
        <taxon>Dikarya</taxon>
        <taxon>Basidiomycota</taxon>
        <taxon>Agaricomycotina</taxon>
        <taxon>Agaricomycetes</taxon>
        <taxon>Agaricomycetidae</taxon>
        <taxon>Agaricales</taxon>
        <taxon>Marasmiineae</taxon>
        <taxon>Marasmiaceae</taxon>
        <taxon>Paramarasmius</taxon>
    </lineage>
</organism>
<evidence type="ECO:0000256" key="2">
    <source>
        <dbReference type="SAM" id="MobiDB-lite"/>
    </source>
</evidence>
<feature type="compositionally biased region" description="Pro residues" evidence="2">
    <location>
        <begin position="525"/>
        <end position="543"/>
    </location>
</feature>
<evidence type="ECO:0000256" key="1">
    <source>
        <dbReference type="SAM" id="Coils"/>
    </source>
</evidence>
<feature type="compositionally biased region" description="Basic and acidic residues" evidence="2">
    <location>
        <begin position="632"/>
        <end position="647"/>
    </location>
</feature>
<evidence type="ECO:0000313" key="3">
    <source>
        <dbReference type="EMBL" id="KAK7021084.1"/>
    </source>
</evidence>
<feature type="region of interest" description="Disordered" evidence="2">
    <location>
        <begin position="402"/>
        <end position="689"/>
    </location>
</feature>
<keyword evidence="4" id="KW-1185">Reference proteome</keyword>
<keyword evidence="1" id="KW-0175">Coiled coil</keyword>
<evidence type="ECO:0000313" key="4">
    <source>
        <dbReference type="Proteomes" id="UP001383192"/>
    </source>
</evidence>
<feature type="compositionally biased region" description="Low complexity" evidence="2">
    <location>
        <begin position="602"/>
        <end position="613"/>
    </location>
</feature>
<dbReference type="Proteomes" id="UP001383192">
    <property type="component" value="Unassembled WGS sequence"/>
</dbReference>
<dbReference type="EMBL" id="JAYKXP010000176">
    <property type="protein sequence ID" value="KAK7021084.1"/>
    <property type="molecule type" value="Genomic_DNA"/>
</dbReference>
<feature type="compositionally biased region" description="Low complexity" evidence="2">
    <location>
        <begin position="415"/>
        <end position="452"/>
    </location>
</feature>
<dbReference type="AlphaFoldDB" id="A0AAW0B4U3"/>
<reference evidence="3 4" key="1">
    <citation type="submission" date="2024-01" db="EMBL/GenBank/DDBJ databases">
        <title>A draft genome for a cacao thread blight-causing isolate of Paramarasmius palmivorus.</title>
        <authorList>
            <person name="Baruah I.K."/>
            <person name="Bukari Y."/>
            <person name="Amoako-Attah I."/>
            <person name="Meinhardt L.W."/>
            <person name="Bailey B.A."/>
            <person name="Cohen S.P."/>
        </authorList>
    </citation>
    <scope>NUCLEOTIDE SEQUENCE [LARGE SCALE GENOMIC DNA]</scope>
    <source>
        <strain evidence="3 4">GH-12</strain>
    </source>
</reference>
<name>A0AAW0B4U3_9AGAR</name>
<gene>
    <name evidence="3" type="ORF">VNI00_017530</name>
</gene>
<accession>A0AAW0B4U3</accession>
<feature type="coiled-coil region" evidence="1">
    <location>
        <begin position="184"/>
        <end position="211"/>
    </location>
</feature>
<protein>
    <submittedName>
        <fullName evidence="3">Uncharacterized protein</fullName>
    </submittedName>
</protein>